<gene>
    <name evidence="1" type="ORF">SDC9_06011</name>
</gene>
<protein>
    <submittedName>
        <fullName evidence="1">Uncharacterized protein</fullName>
    </submittedName>
</protein>
<accession>A0A644T0I3</accession>
<name>A0A644T0I3_9ZZZZ</name>
<reference evidence="1" key="1">
    <citation type="submission" date="2019-08" db="EMBL/GenBank/DDBJ databases">
        <authorList>
            <person name="Kucharzyk K."/>
            <person name="Murdoch R.W."/>
            <person name="Higgins S."/>
            <person name="Loffler F."/>
        </authorList>
    </citation>
    <scope>NUCLEOTIDE SEQUENCE</scope>
</reference>
<proteinExistence type="predicted"/>
<dbReference type="EMBL" id="VSSQ01000012">
    <property type="protein sequence ID" value="MPL60450.1"/>
    <property type="molecule type" value="Genomic_DNA"/>
</dbReference>
<dbReference type="AlphaFoldDB" id="A0A644T0I3"/>
<comment type="caution">
    <text evidence="1">The sequence shown here is derived from an EMBL/GenBank/DDBJ whole genome shotgun (WGS) entry which is preliminary data.</text>
</comment>
<organism evidence="1">
    <name type="scientific">bioreactor metagenome</name>
    <dbReference type="NCBI Taxonomy" id="1076179"/>
    <lineage>
        <taxon>unclassified sequences</taxon>
        <taxon>metagenomes</taxon>
        <taxon>ecological metagenomes</taxon>
    </lineage>
</organism>
<evidence type="ECO:0000313" key="1">
    <source>
        <dbReference type="EMBL" id="MPL60450.1"/>
    </source>
</evidence>
<sequence length="104" mass="12480">MPDMLNSFSFKLINALDGLESFIKQTNVIKTLLEEYCIEDYEAKIGKRINGNLTGSFFVKMTNVRQSRRNCYVSSDMLLYIFKWKNKEHIYEKAYHKCRRFRFT</sequence>